<dbReference type="Proteomes" id="UP000291422">
    <property type="component" value="Unassembled WGS sequence"/>
</dbReference>
<feature type="compositionally biased region" description="Basic and acidic residues" evidence="1">
    <location>
        <begin position="767"/>
        <end position="785"/>
    </location>
</feature>
<feature type="region of interest" description="Disordered" evidence="1">
    <location>
        <begin position="242"/>
        <end position="261"/>
    </location>
</feature>
<gene>
    <name evidence="2" type="ORF">AA0117_g8037</name>
</gene>
<feature type="compositionally biased region" description="Polar residues" evidence="1">
    <location>
        <begin position="685"/>
        <end position="700"/>
    </location>
</feature>
<feature type="compositionally biased region" description="Basic and acidic residues" evidence="1">
    <location>
        <begin position="717"/>
        <end position="733"/>
    </location>
</feature>
<feature type="compositionally biased region" description="Low complexity" evidence="1">
    <location>
        <begin position="528"/>
        <end position="542"/>
    </location>
</feature>
<dbReference type="AlphaFoldDB" id="A0A4Q4NAM5"/>
<feature type="compositionally biased region" description="Polar residues" evidence="1">
    <location>
        <begin position="207"/>
        <end position="225"/>
    </location>
</feature>
<feature type="region of interest" description="Disordered" evidence="1">
    <location>
        <begin position="199"/>
        <end position="225"/>
    </location>
</feature>
<feature type="compositionally biased region" description="Low complexity" evidence="1">
    <location>
        <begin position="473"/>
        <end position="495"/>
    </location>
</feature>
<dbReference type="EMBL" id="PDXD01000022">
    <property type="protein sequence ID" value="RYN73137.1"/>
    <property type="molecule type" value="Genomic_DNA"/>
</dbReference>
<feature type="compositionally biased region" description="Polar residues" evidence="1">
    <location>
        <begin position="749"/>
        <end position="762"/>
    </location>
</feature>
<protein>
    <submittedName>
        <fullName evidence="2">Uncharacterized protein</fullName>
    </submittedName>
</protein>
<name>A0A4Q4NAM5_ALTAL</name>
<feature type="compositionally biased region" description="Basic and acidic residues" evidence="1">
    <location>
        <begin position="669"/>
        <end position="684"/>
    </location>
</feature>
<accession>A0A4Q4NAM5</accession>
<evidence type="ECO:0000256" key="1">
    <source>
        <dbReference type="SAM" id="MobiDB-lite"/>
    </source>
</evidence>
<evidence type="ECO:0000313" key="3">
    <source>
        <dbReference type="Proteomes" id="UP000291422"/>
    </source>
</evidence>
<feature type="region of interest" description="Disordered" evidence="1">
    <location>
        <begin position="511"/>
        <end position="785"/>
    </location>
</feature>
<evidence type="ECO:0000313" key="2">
    <source>
        <dbReference type="EMBL" id="RYN73137.1"/>
    </source>
</evidence>
<comment type="caution">
    <text evidence="2">The sequence shown here is derived from an EMBL/GenBank/DDBJ whole genome shotgun (WGS) entry which is preliminary data.</text>
</comment>
<sequence>MFLHSHFVFSNGGLSECFPSSVLDTRFVFILSVSSQLQYYRPDHSTIAPDSMRNSIDTARSGLGAFVTRRKDPEGAEIVGTRRFRGRINAVAAARRLWSRVFKSENRTNEAGPSVLRVVPSVNSALGVTAQMMDPVTVHTCDINALAENWDVGLFPGSFPSDETLQGLVVSSSDQASADDAAIVPLPLQFAEEIQQLGRKSSPPIVTDSSPYQESDLSCETASPTGNTAVSTIHHSLSLFPRTSSTRAHSPDWIPAPDNPRRSLDTLAIGSRPGSEVTSKPHSDIDLLVNSIERFRFTTLVKSTIIDNVQDTRDIVYMTSANLLNIGWDMKRLLVIWSRITSNAPDVGVLRVLQPWVRVPREAVAKACGLMQKGLQTYRDWKVISDHALMIAQQHHTISDGWWAMHHKRFQELDAVNQLDFDDAFAQVELVMEKYLGFQKEVAVMHKPAPARSERRTNATFPSSAVSIVDTASPSTNDSKSASSSESQRPSSGSSTRDWATTAVRAAYTSDKSRFPQSVSRCPMTRQAAAPSSLSSASSSPKSRGEETEGPRYPTPHRLSSPVSSVAGPSSLKSSIKDGPRYPKIQQASKPIAVSPAPFSPKSSMKDGKQSMKERASLPDYNRSTKANSKTSQPTKILPSYMRPMKATRGAYTPPVKSATNATPAPRSSRLEFAIRGEQAKRSPTDTSTRLVEIKASSTLPERAPSVLSKSTKRMKPKDLPKLDMIDHSDSVHEPYVLRGTAPRGPSPLWTSSPPIRSSTDAPQKVGRSDPPRFPPTDDKGDAHGVGKMELEEETLARVEPEGDASIEIALVSGLDPNETANRFDSIRAKMFKMKVKLRAMNEETRVAASKAVAEACVDAAEGHPTLTGDEEVEEDSSALCSTSEEVEVRQVVDQPPAAIDKQAKAETDDAMEPLIRIIGQWESIYDDTDDDDDEDEDVWYDASEVRVEDECP</sequence>
<dbReference type="VEuPathDB" id="FungiDB:CC77DRAFT_1015932"/>
<reference evidence="3" key="1">
    <citation type="journal article" date="2019" name="bioRxiv">
        <title>Genomics, evolutionary history and diagnostics of the Alternaria alternata species group including apple and Asian pear pathotypes.</title>
        <authorList>
            <person name="Armitage A.D."/>
            <person name="Cockerton H.M."/>
            <person name="Sreenivasaprasad S."/>
            <person name="Woodhall J.W."/>
            <person name="Lane C.R."/>
            <person name="Harrison R.J."/>
            <person name="Clarkson J.P."/>
        </authorList>
    </citation>
    <scope>NUCLEOTIDE SEQUENCE [LARGE SCALE GENOMIC DNA]</scope>
    <source>
        <strain evidence="3">FERA 1177</strain>
    </source>
</reference>
<feature type="compositionally biased region" description="Low complexity" evidence="1">
    <location>
        <begin position="560"/>
        <end position="571"/>
    </location>
</feature>
<feature type="compositionally biased region" description="Polar residues" evidence="1">
    <location>
        <begin position="458"/>
        <end position="472"/>
    </location>
</feature>
<proteinExistence type="predicted"/>
<organism evidence="2 3">
    <name type="scientific">Alternaria alternata</name>
    <name type="common">Alternaria rot fungus</name>
    <name type="synonym">Torula alternata</name>
    <dbReference type="NCBI Taxonomy" id="5599"/>
    <lineage>
        <taxon>Eukaryota</taxon>
        <taxon>Fungi</taxon>
        <taxon>Dikarya</taxon>
        <taxon>Ascomycota</taxon>
        <taxon>Pezizomycotina</taxon>
        <taxon>Dothideomycetes</taxon>
        <taxon>Pleosporomycetidae</taxon>
        <taxon>Pleosporales</taxon>
        <taxon>Pleosporineae</taxon>
        <taxon>Pleosporaceae</taxon>
        <taxon>Alternaria</taxon>
        <taxon>Alternaria sect. Alternaria</taxon>
        <taxon>Alternaria alternata complex</taxon>
    </lineage>
</organism>
<feature type="compositionally biased region" description="Basic and acidic residues" evidence="1">
    <location>
        <begin position="604"/>
        <end position="617"/>
    </location>
</feature>
<feature type="compositionally biased region" description="Polar residues" evidence="1">
    <location>
        <begin position="622"/>
        <end position="635"/>
    </location>
</feature>
<feature type="region of interest" description="Disordered" evidence="1">
    <location>
        <begin position="448"/>
        <end position="499"/>
    </location>
</feature>